<evidence type="ECO:0000313" key="2">
    <source>
        <dbReference type="EMBL" id="CAF1376687.1"/>
    </source>
</evidence>
<gene>
    <name evidence="1" type="ORF">RFH988_LOCUS5327</name>
    <name evidence="2" type="ORF">SEV965_LOCUS30186</name>
</gene>
<dbReference type="GO" id="GO:0007127">
    <property type="term" value="P:meiosis I"/>
    <property type="evidence" value="ECO:0007669"/>
    <property type="project" value="InterPro"/>
</dbReference>
<organism evidence="2 3">
    <name type="scientific">Rotaria sordida</name>
    <dbReference type="NCBI Taxonomy" id="392033"/>
    <lineage>
        <taxon>Eukaryota</taxon>
        <taxon>Metazoa</taxon>
        <taxon>Spiralia</taxon>
        <taxon>Gnathifera</taxon>
        <taxon>Rotifera</taxon>
        <taxon>Eurotatoria</taxon>
        <taxon>Bdelloidea</taxon>
        <taxon>Philodinida</taxon>
        <taxon>Philodinidae</taxon>
        <taxon>Rotaria</taxon>
    </lineage>
</organism>
<dbReference type="AlphaFoldDB" id="A0A815J2I4"/>
<dbReference type="PANTHER" id="PTHR28642">
    <property type="entry name" value="MEIOSIS 1 ARREST PROTEIN"/>
    <property type="match status" value="1"/>
</dbReference>
<dbReference type="GO" id="GO:0051308">
    <property type="term" value="P:male meiosis chromosome separation"/>
    <property type="evidence" value="ECO:0007669"/>
    <property type="project" value="TreeGrafter"/>
</dbReference>
<dbReference type="GO" id="GO:0007283">
    <property type="term" value="P:spermatogenesis"/>
    <property type="evidence" value="ECO:0007669"/>
    <property type="project" value="InterPro"/>
</dbReference>
<proteinExistence type="predicted"/>
<sequence>MSKLTSTRSVRSIYPGLLLLIDYGLSEKTIHGVCHGLDQLFSIIPTYVGVQRIPMFGLIVNGQHQSEIFIPLSLTRNNHMELQVALCKLQLLAQKWSIKSNGLSISSISWQSALQLAYIEINSVVQNNNENQTTSNFINHDFQIVILTNQLSDSILLEIHRFIQNNYFNKKKIELVCVNNDNNIESFKQNISSIDLFNIKYVLENKYSIGLYFKSWLLNNDHENEHLQLYLPPIEKTEYIDHSWHMIRCDLQEILIDPHHQVNHDRFFIYTEPSRISTLTENSSSSLSLSIYQLKALNFIKQTNYCISMIFGMPLLVISSSCHKYDIESIENNEIAFDTLTEYLRQNELMLICRLNDCSSSLLIMNSSFSGHFVLSVASERSLILRSIASSELLLPLPNLTRQIIKHEQKQNDENLFKSLSNMNIEDEEYNPLYYEARKTKTKKNRIK</sequence>
<reference evidence="2" key="1">
    <citation type="submission" date="2021-02" db="EMBL/GenBank/DDBJ databases">
        <authorList>
            <person name="Nowell W R."/>
        </authorList>
    </citation>
    <scope>NUCLEOTIDE SEQUENCE</scope>
</reference>
<dbReference type="Proteomes" id="UP000663882">
    <property type="component" value="Unassembled WGS sequence"/>
</dbReference>
<dbReference type="InterPro" id="IPR033587">
    <property type="entry name" value="M1AP"/>
</dbReference>
<dbReference type="Proteomes" id="UP000663889">
    <property type="component" value="Unassembled WGS sequence"/>
</dbReference>
<dbReference type="PANTHER" id="PTHR28642:SF1">
    <property type="entry name" value="MEIOSIS 1 ARREST PROTEIN"/>
    <property type="match status" value="1"/>
</dbReference>
<dbReference type="EMBL" id="CAJNOU010003203">
    <property type="protein sequence ID" value="CAF1376687.1"/>
    <property type="molecule type" value="Genomic_DNA"/>
</dbReference>
<evidence type="ECO:0000313" key="1">
    <source>
        <dbReference type="EMBL" id="CAF0828819.1"/>
    </source>
</evidence>
<name>A0A815J2I4_9BILA</name>
<accession>A0A815J2I4</accession>
<protein>
    <submittedName>
        <fullName evidence="2">Uncharacterized protein</fullName>
    </submittedName>
</protein>
<evidence type="ECO:0000313" key="3">
    <source>
        <dbReference type="Proteomes" id="UP000663889"/>
    </source>
</evidence>
<dbReference type="EMBL" id="CAJNOO010000149">
    <property type="protein sequence ID" value="CAF0828819.1"/>
    <property type="molecule type" value="Genomic_DNA"/>
</dbReference>
<comment type="caution">
    <text evidence="2">The sequence shown here is derived from an EMBL/GenBank/DDBJ whole genome shotgun (WGS) entry which is preliminary data.</text>
</comment>
<dbReference type="OrthoDB" id="6433824at2759"/>